<dbReference type="SUPFAM" id="SSF51735">
    <property type="entry name" value="NAD(P)-binding Rossmann-fold domains"/>
    <property type="match status" value="1"/>
</dbReference>
<gene>
    <name evidence="2" type="ORF">GGQ60_003823</name>
</gene>
<dbReference type="AlphaFoldDB" id="A0A7W6KDR0"/>
<dbReference type="Gene3D" id="3.40.50.720">
    <property type="entry name" value="NAD(P)-binding Rossmann-like Domain"/>
    <property type="match status" value="1"/>
</dbReference>
<dbReference type="InterPro" id="IPR013549">
    <property type="entry name" value="DUF1731"/>
</dbReference>
<comment type="caution">
    <text evidence="2">The sequence shown here is derived from an EMBL/GenBank/DDBJ whole genome shotgun (WGS) entry which is preliminary data.</text>
</comment>
<dbReference type="EMBL" id="JACIEF010000003">
    <property type="protein sequence ID" value="MBB4109814.1"/>
    <property type="molecule type" value="Genomic_DNA"/>
</dbReference>
<organism evidence="2 3">
    <name type="scientific">Pedobacter zeae</name>
    <dbReference type="NCBI Taxonomy" id="1737356"/>
    <lineage>
        <taxon>Bacteria</taxon>
        <taxon>Pseudomonadati</taxon>
        <taxon>Bacteroidota</taxon>
        <taxon>Sphingobacteriia</taxon>
        <taxon>Sphingobacteriales</taxon>
        <taxon>Sphingobacteriaceae</taxon>
        <taxon>Pedobacter</taxon>
    </lineage>
</organism>
<dbReference type="Proteomes" id="UP000532273">
    <property type="component" value="Unassembled WGS sequence"/>
</dbReference>
<protein>
    <submittedName>
        <fullName evidence="2">NAD dependent epimerase/dehydratase family enzyme</fullName>
    </submittedName>
</protein>
<proteinExistence type="predicted"/>
<reference evidence="2 3" key="1">
    <citation type="submission" date="2020-08" db="EMBL/GenBank/DDBJ databases">
        <title>Genomic Encyclopedia of Type Strains, Phase IV (KMG-IV): sequencing the most valuable type-strain genomes for metagenomic binning, comparative biology and taxonomic classification.</title>
        <authorList>
            <person name="Goeker M."/>
        </authorList>
    </citation>
    <scope>NUCLEOTIDE SEQUENCE [LARGE SCALE GENOMIC DNA]</scope>
    <source>
        <strain evidence="2 3">DSM 100774</strain>
    </source>
</reference>
<dbReference type="Pfam" id="PF08338">
    <property type="entry name" value="DUF1731"/>
    <property type="match status" value="1"/>
</dbReference>
<name>A0A7W6KDR0_9SPHI</name>
<evidence type="ECO:0000313" key="3">
    <source>
        <dbReference type="Proteomes" id="UP000532273"/>
    </source>
</evidence>
<accession>A0A7W6KDR0</accession>
<dbReference type="PANTHER" id="PTHR11092">
    <property type="entry name" value="SUGAR NUCLEOTIDE EPIMERASE RELATED"/>
    <property type="match status" value="1"/>
</dbReference>
<feature type="domain" description="DUF1731" evidence="1">
    <location>
        <begin position="102"/>
        <end position="150"/>
    </location>
</feature>
<evidence type="ECO:0000259" key="1">
    <source>
        <dbReference type="Pfam" id="PF08338"/>
    </source>
</evidence>
<dbReference type="PANTHER" id="PTHR11092:SF0">
    <property type="entry name" value="EPIMERASE FAMILY PROTEIN SDR39U1"/>
    <property type="match status" value="1"/>
</dbReference>
<evidence type="ECO:0000313" key="2">
    <source>
        <dbReference type="EMBL" id="MBB4109814.1"/>
    </source>
</evidence>
<sequence length="152" mass="16662">MKALRPKPGIALRMGIVLGKTDGAFPRLLNLVKAGMGGKQGNGQQYVSWVHEQDVALSIEWLLKQDKIAGIINCTAPDPVKNDVLMSVIRKTYGINFGLPTPVWMLTIGAKMIGTETELILKSRWVKPTILLNSGFEFNYPTIGAAVEDILK</sequence>
<dbReference type="InterPro" id="IPR036291">
    <property type="entry name" value="NAD(P)-bd_dom_sf"/>
</dbReference>